<accession>A0AAW3ESB5</accession>
<dbReference type="AlphaFoldDB" id="A0AAW3ESB5"/>
<sequence length="40" mass="4247">MLAQWQEIVQIGGAIPVPRGSAGMRGADALARGITRSRVR</sequence>
<dbReference type="KEGG" id="bgo:BM43_2661"/>
<organism evidence="1 2">
    <name type="scientific">Burkholderia gladioli</name>
    <name type="common">Pseudomonas marginata</name>
    <name type="synonym">Phytomonas marginata</name>
    <dbReference type="NCBI Taxonomy" id="28095"/>
    <lineage>
        <taxon>Bacteria</taxon>
        <taxon>Pseudomonadati</taxon>
        <taxon>Pseudomonadota</taxon>
        <taxon>Betaproteobacteria</taxon>
        <taxon>Burkholderiales</taxon>
        <taxon>Burkholderiaceae</taxon>
        <taxon>Burkholderia</taxon>
    </lineage>
</organism>
<evidence type="ECO:0000313" key="2">
    <source>
        <dbReference type="Proteomes" id="UP000029590"/>
    </source>
</evidence>
<evidence type="ECO:0000313" key="1">
    <source>
        <dbReference type="EMBL" id="KGC09795.1"/>
    </source>
</evidence>
<comment type="caution">
    <text evidence="1">The sequence shown here is derived from an EMBL/GenBank/DDBJ whole genome shotgun (WGS) entry which is preliminary data.</text>
</comment>
<gene>
    <name evidence="1" type="ORF">DM48_6236</name>
</gene>
<reference evidence="1 2" key="1">
    <citation type="submission" date="2014-04" db="EMBL/GenBank/DDBJ databases">
        <authorList>
            <person name="Bishop-Lilly K.A."/>
            <person name="Broomall S.M."/>
            <person name="Chain P.S."/>
            <person name="Chertkov O."/>
            <person name="Coyne S.R."/>
            <person name="Daligault H.E."/>
            <person name="Davenport K.W."/>
            <person name="Erkkila T."/>
            <person name="Frey K.G."/>
            <person name="Gibbons H.S."/>
            <person name="Gu W."/>
            <person name="Jaissle J."/>
            <person name="Johnson S.L."/>
            <person name="Koroleva G.I."/>
            <person name="Ladner J.T."/>
            <person name="Lo C.-C."/>
            <person name="Minogue T.D."/>
            <person name="Munk C."/>
            <person name="Palacios G.F."/>
            <person name="Redden C.L."/>
            <person name="Rosenzweig C.N."/>
            <person name="Scholz M.B."/>
            <person name="Teshima H."/>
            <person name="Xu Y."/>
        </authorList>
    </citation>
    <scope>NUCLEOTIDE SEQUENCE [LARGE SCALE GENOMIC DNA]</scope>
    <source>
        <strain evidence="2">gladioli</strain>
    </source>
</reference>
<dbReference type="Proteomes" id="UP000029590">
    <property type="component" value="Unassembled WGS sequence"/>
</dbReference>
<dbReference type="EMBL" id="JPGG01000018">
    <property type="protein sequence ID" value="KGC09795.1"/>
    <property type="molecule type" value="Genomic_DNA"/>
</dbReference>
<proteinExistence type="predicted"/>
<name>A0AAW3ESB5_BURGA</name>
<protein>
    <submittedName>
        <fullName evidence="1">Uncharacterized protein</fullName>
    </submittedName>
</protein>